<evidence type="ECO:0000256" key="5">
    <source>
        <dbReference type="ARBA" id="ARBA00023242"/>
    </source>
</evidence>
<evidence type="ECO:0000313" key="8">
    <source>
        <dbReference type="EMBL" id="KAK2975763.1"/>
    </source>
</evidence>
<evidence type="ECO:0000256" key="1">
    <source>
        <dbReference type="ARBA" id="ARBA00004123"/>
    </source>
</evidence>
<dbReference type="EMBL" id="JAVXUO010002157">
    <property type="protein sequence ID" value="KAK2975763.1"/>
    <property type="molecule type" value="Genomic_DNA"/>
</dbReference>
<name>A0AA88U9T3_9ASTE</name>
<dbReference type="Proteomes" id="UP001187471">
    <property type="component" value="Unassembled WGS sequence"/>
</dbReference>
<evidence type="ECO:0000256" key="4">
    <source>
        <dbReference type="ARBA" id="ARBA00023163"/>
    </source>
</evidence>
<dbReference type="PANTHER" id="PTHR31920">
    <property type="entry name" value="B3 DOMAIN-CONTAINING"/>
    <property type="match status" value="1"/>
</dbReference>
<dbReference type="AlphaFoldDB" id="A0AA88U9T3"/>
<dbReference type="InterPro" id="IPR003340">
    <property type="entry name" value="B3_DNA-bd"/>
</dbReference>
<dbReference type="SUPFAM" id="SSF101936">
    <property type="entry name" value="DNA-binding pseudobarrel domain"/>
    <property type="match status" value="1"/>
</dbReference>
<evidence type="ECO:0000256" key="3">
    <source>
        <dbReference type="ARBA" id="ARBA00023125"/>
    </source>
</evidence>
<protein>
    <recommendedName>
        <fullName evidence="7">TF-B3 domain-containing protein</fullName>
    </recommendedName>
</protein>
<dbReference type="GO" id="GO:0003677">
    <property type="term" value="F:DNA binding"/>
    <property type="evidence" value="ECO:0007669"/>
    <property type="project" value="UniProtKB-KW"/>
</dbReference>
<accession>A0AA88U9T3</accession>
<dbReference type="Pfam" id="PF02362">
    <property type="entry name" value="B3"/>
    <property type="match status" value="1"/>
</dbReference>
<comment type="subcellular location">
    <subcellularLocation>
        <location evidence="1">Nucleus</location>
    </subcellularLocation>
</comment>
<dbReference type="PANTHER" id="PTHR31920:SF135">
    <property type="entry name" value="B3 DOMAIN-CONTAINING PROTEIN OS03G0621600-RELATED"/>
    <property type="match status" value="1"/>
</dbReference>
<keyword evidence="2" id="KW-0805">Transcription regulation</keyword>
<evidence type="ECO:0000256" key="2">
    <source>
        <dbReference type="ARBA" id="ARBA00023015"/>
    </source>
</evidence>
<keyword evidence="5" id="KW-0539">Nucleus</keyword>
<keyword evidence="4" id="KW-0804">Transcription</keyword>
<organism evidence="8 9">
    <name type="scientific">Escallonia rubra</name>
    <dbReference type="NCBI Taxonomy" id="112253"/>
    <lineage>
        <taxon>Eukaryota</taxon>
        <taxon>Viridiplantae</taxon>
        <taxon>Streptophyta</taxon>
        <taxon>Embryophyta</taxon>
        <taxon>Tracheophyta</taxon>
        <taxon>Spermatophyta</taxon>
        <taxon>Magnoliopsida</taxon>
        <taxon>eudicotyledons</taxon>
        <taxon>Gunneridae</taxon>
        <taxon>Pentapetalae</taxon>
        <taxon>asterids</taxon>
        <taxon>campanulids</taxon>
        <taxon>Escalloniales</taxon>
        <taxon>Escalloniaceae</taxon>
        <taxon>Escallonia</taxon>
    </lineage>
</organism>
<gene>
    <name evidence="8" type="ORF">RJ640_022202</name>
</gene>
<feature type="region of interest" description="Disordered" evidence="6">
    <location>
        <begin position="112"/>
        <end position="134"/>
    </location>
</feature>
<comment type="caution">
    <text evidence="8">The sequence shown here is derived from an EMBL/GenBank/DDBJ whole genome shotgun (WGS) entry which is preliminary data.</text>
</comment>
<sequence>MKPRRKISYSDKNPQFFKIPPAFVKHFKSGLPLRFKLTSPAKSSCAVDMNKIEDYLYFQKGWLKVVEDNSLKAGDFLIFCFYASKPTVEMRCHNFLRCIAARFDPLLQRPPIPSVQSASTPLRLAAPSTSQPHD</sequence>
<evidence type="ECO:0000256" key="6">
    <source>
        <dbReference type="SAM" id="MobiDB-lite"/>
    </source>
</evidence>
<proteinExistence type="predicted"/>
<dbReference type="Gene3D" id="2.40.330.10">
    <property type="entry name" value="DNA-binding pseudobarrel domain"/>
    <property type="match status" value="1"/>
</dbReference>
<feature type="domain" description="TF-B3" evidence="7">
    <location>
        <begin position="14"/>
        <end position="83"/>
    </location>
</feature>
<evidence type="ECO:0000259" key="7">
    <source>
        <dbReference type="Pfam" id="PF02362"/>
    </source>
</evidence>
<keyword evidence="9" id="KW-1185">Reference proteome</keyword>
<evidence type="ECO:0000313" key="9">
    <source>
        <dbReference type="Proteomes" id="UP001187471"/>
    </source>
</evidence>
<dbReference type="GO" id="GO:0005634">
    <property type="term" value="C:nucleus"/>
    <property type="evidence" value="ECO:0007669"/>
    <property type="project" value="UniProtKB-SubCell"/>
</dbReference>
<dbReference type="InterPro" id="IPR015300">
    <property type="entry name" value="DNA-bd_pseudobarrel_sf"/>
</dbReference>
<keyword evidence="3" id="KW-0238">DNA-binding</keyword>
<dbReference type="InterPro" id="IPR050655">
    <property type="entry name" value="Plant_B3_domain"/>
</dbReference>
<dbReference type="CDD" id="cd10017">
    <property type="entry name" value="B3_DNA"/>
    <property type="match status" value="1"/>
</dbReference>
<reference evidence="8" key="1">
    <citation type="submission" date="2022-12" db="EMBL/GenBank/DDBJ databases">
        <title>Draft genome assemblies for two species of Escallonia (Escalloniales).</title>
        <authorList>
            <person name="Chanderbali A."/>
            <person name="Dervinis C."/>
            <person name="Anghel I."/>
            <person name="Soltis D."/>
            <person name="Soltis P."/>
            <person name="Zapata F."/>
        </authorList>
    </citation>
    <scope>NUCLEOTIDE SEQUENCE</scope>
    <source>
        <strain evidence="8">UCBG92.1500</strain>
        <tissue evidence="8">Leaf</tissue>
    </source>
</reference>